<dbReference type="Proteomes" id="UP001497453">
    <property type="component" value="Chromosome 9"/>
</dbReference>
<keyword evidence="2" id="KW-0812">Transmembrane</keyword>
<keyword evidence="2" id="KW-0472">Membrane</keyword>
<keyword evidence="2" id="KW-1133">Transmembrane helix</keyword>
<evidence type="ECO:0000256" key="2">
    <source>
        <dbReference type="SAM" id="Phobius"/>
    </source>
</evidence>
<dbReference type="EMBL" id="OZ037952">
    <property type="protein sequence ID" value="CAL1717328.1"/>
    <property type="molecule type" value="Genomic_DNA"/>
</dbReference>
<reference evidence="4" key="1">
    <citation type="submission" date="2024-04" db="EMBL/GenBank/DDBJ databases">
        <authorList>
            <person name="Shaw F."/>
            <person name="Minotto A."/>
        </authorList>
    </citation>
    <scope>NUCLEOTIDE SEQUENCE [LARGE SCALE GENOMIC DNA]</scope>
</reference>
<gene>
    <name evidence="3" type="ORF">GFSPODELE1_LOCUS11172</name>
</gene>
<organism evidence="3 4">
    <name type="scientific">Somion occarium</name>
    <dbReference type="NCBI Taxonomy" id="3059160"/>
    <lineage>
        <taxon>Eukaryota</taxon>
        <taxon>Fungi</taxon>
        <taxon>Dikarya</taxon>
        <taxon>Basidiomycota</taxon>
        <taxon>Agaricomycotina</taxon>
        <taxon>Agaricomycetes</taxon>
        <taxon>Polyporales</taxon>
        <taxon>Cerrenaceae</taxon>
        <taxon>Somion</taxon>
    </lineage>
</organism>
<keyword evidence="4" id="KW-1185">Reference proteome</keyword>
<sequence>MVVVSPPLNSTDDSTSSSFHATDGPDTSAGITGGIVVAILALSMGYSVALYFLYRYSEHHPKDLNKVPGVKFQKFIPLVYVFLISSCLVEASISMWLLAQYAHTRSFPNVGTRDGIRLSLFTAIWTLLCSTAYLVLFAHPALSNHPVASIGSQALWTLATWCFWVACVAVLNQSLPLADADDPCAGAVYCGQVRADFGVAIIEMLVLTASMFALTWLLWRNYRRPSTRRF</sequence>
<proteinExistence type="predicted"/>
<feature type="transmembrane region" description="Helical" evidence="2">
    <location>
        <begin position="31"/>
        <end position="54"/>
    </location>
</feature>
<evidence type="ECO:0008006" key="5">
    <source>
        <dbReference type="Google" id="ProtNLM"/>
    </source>
</evidence>
<feature type="transmembrane region" description="Helical" evidence="2">
    <location>
        <begin position="118"/>
        <end position="142"/>
    </location>
</feature>
<name>A0ABP1ED03_9APHY</name>
<feature type="transmembrane region" description="Helical" evidence="2">
    <location>
        <begin position="154"/>
        <end position="171"/>
    </location>
</feature>
<feature type="compositionally biased region" description="Polar residues" evidence="1">
    <location>
        <begin position="7"/>
        <end position="20"/>
    </location>
</feature>
<evidence type="ECO:0000313" key="3">
    <source>
        <dbReference type="EMBL" id="CAL1717328.1"/>
    </source>
</evidence>
<feature type="region of interest" description="Disordered" evidence="1">
    <location>
        <begin position="1"/>
        <end position="22"/>
    </location>
</feature>
<feature type="transmembrane region" description="Helical" evidence="2">
    <location>
        <begin position="75"/>
        <end position="98"/>
    </location>
</feature>
<evidence type="ECO:0000256" key="1">
    <source>
        <dbReference type="SAM" id="MobiDB-lite"/>
    </source>
</evidence>
<evidence type="ECO:0000313" key="4">
    <source>
        <dbReference type="Proteomes" id="UP001497453"/>
    </source>
</evidence>
<protein>
    <recommendedName>
        <fullName evidence="5">MARVEL domain-containing protein</fullName>
    </recommendedName>
</protein>
<feature type="transmembrane region" description="Helical" evidence="2">
    <location>
        <begin position="197"/>
        <end position="219"/>
    </location>
</feature>
<accession>A0ABP1ED03</accession>